<dbReference type="InterPro" id="IPR031309">
    <property type="entry name" value="Ribosomal_uL5_C"/>
</dbReference>
<dbReference type="SUPFAM" id="SSF55282">
    <property type="entry name" value="RL5-like"/>
    <property type="match status" value="1"/>
</dbReference>
<evidence type="ECO:0000259" key="2">
    <source>
        <dbReference type="Pfam" id="PF00673"/>
    </source>
</evidence>
<dbReference type="Pfam" id="PF00673">
    <property type="entry name" value="Ribosomal_L5_C"/>
    <property type="match status" value="1"/>
</dbReference>
<protein>
    <recommendedName>
        <fullName evidence="2">Large ribosomal subunit protein uL5 C-terminal domain-containing protein</fullName>
    </recommendedName>
</protein>
<name>A0A7S0UNN3_9CHLO</name>
<dbReference type="Gene3D" id="3.30.1440.10">
    <property type="match status" value="1"/>
</dbReference>
<proteinExistence type="predicted"/>
<organism evidence="3">
    <name type="scientific">Polytomella parva</name>
    <dbReference type="NCBI Taxonomy" id="51329"/>
    <lineage>
        <taxon>Eukaryota</taxon>
        <taxon>Viridiplantae</taxon>
        <taxon>Chlorophyta</taxon>
        <taxon>core chlorophytes</taxon>
        <taxon>Chlorophyceae</taxon>
        <taxon>CS clade</taxon>
        <taxon>Chlamydomonadales</taxon>
        <taxon>Chlamydomonadaceae</taxon>
        <taxon>Polytomella</taxon>
    </lineage>
</organism>
<dbReference type="InterPro" id="IPR022803">
    <property type="entry name" value="Ribosomal_uL5_dom_sf"/>
</dbReference>
<evidence type="ECO:0000256" key="1">
    <source>
        <dbReference type="SAM" id="MobiDB-lite"/>
    </source>
</evidence>
<feature type="compositionally biased region" description="Basic and acidic residues" evidence="1">
    <location>
        <begin position="31"/>
        <end position="42"/>
    </location>
</feature>
<evidence type="ECO:0000313" key="3">
    <source>
        <dbReference type="EMBL" id="CAD8767692.1"/>
    </source>
</evidence>
<sequence>MLSGNLRKQLGSLSSLSLGFQRGLATKSVSEKASKGKSKAEAPKPASIENKSLQPEDVAELHLTSRYKHMYESILYREMMLKTPINKISYLPKLESVTLTVKTDDTRLEKDIADKWELLLFSLALEHVSGEPAKFLPPPNRHVANKSSGVSVTLRGEMMYNFVEKLVYTILPNQTGFDGLPQPKVLMPDESGKLYRVIDFTVSNLLLYPDFEEHFNMFEPIRSMQVRLTISSENDDACNLLVSGLLLPQIAK</sequence>
<dbReference type="EMBL" id="HBFM01006660">
    <property type="protein sequence ID" value="CAD8767692.1"/>
    <property type="molecule type" value="Transcribed_RNA"/>
</dbReference>
<feature type="region of interest" description="Disordered" evidence="1">
    <location>
        <begin position="31"/>
        <end position="53"/>
    </location>
</feature>
<gene>
    <name evidence="3" type="ORF">PPAR00522_LOCUS4088</name>
</gene>
<accession>A0A7S0UNN3</accession>
<dbReference type="AlphaFoldDB" id="A0A7S0UNN3"/>
<feature type="domain" description="Large ribosomal subunit protein uL5 C-terminal" evidence="2">
    <location>
        <begin position="149"/>
        <end position="245"/>
    </location>
</feature>
<reference evidence="3" key="1">
    <citation type="submission" date="2021-01" db="EMBL/GenBank/DDBJ databases">
        <authorList>
            <person name="Corre E."/>
            <person name="Pelletier E."/>
            <person name="Niang G."/>
            <person name="Scheremetjew M."/>
            <person name="Finn R."/>
            <person name="Kale V."/>
            <person name="Holt S."/>
            <person name="Cochrane G."/>
            <person name="Meng A."/>
            <person name="Brown T."/>
            <person name="Cohen L."/>
        </authorList>
    </citation>
    <scope>NUCLEOTIDE SEQUENCE</scope>
    <source>
        <strain evidence="3">SAG 63-3</strain>
    </source>
</reference>